<dbReference type="Gene3D" id="3.40.1490.10">
    <property type="entry name" value="Bit1"/>
    <property type="match status" value="1"/>
</dbReference>
<dbReference type="Pfam" id="PF01981">
    <property type="entry name" value="PTH2"/>
    <property type="match status" value="1"/>
</dbReference>
<comment type="caution">
    <text evidence="4">The sequence shown here is derived from an EMBL/GenBank/DDBJ whole genome shotgun (WGS) entry which is preliminary data.</text>
</comment>
<dbReference type="InterPro" id="IPR023476">
    <property type="entry name" value="Pep_tRNA_hydro_II_dom_sf"/>
</dbReference>
<evidence type="ECO:0000256" key="3">
    <source>
        <dbReference type="ARBA" id="ARBA00048707"/>
    </source>
</evidence>
<dbReference type="RefSeq" id="WP_066838895.1">
    <property type="nucleotide sequence ID" value="NZ_DUQC01000126.1"/>
</dbReference>
<sequence length="245" mass="26472">MAPEFVTAHKLLVDACTGRSWRDIDEDPQHPETVQAMQIALNLPKSTPPSRIEVLESAARAVVAVCLDERAGQDGFFAEALGQWYGHRIRKVARRARNKAWDDVQGLAGVTINNQARAFIPSAVKDVPAPIAKLQIGHTDLPHEELGAPLANAPVIYVDNSLEMTAGKAAAQVGHGSMLYAASLGAQEAWEWKQQDFILSVREVPREVFNKALEVPEAVVIRDAGYTEVAPDSATVIALPSPLGS</sequence>
<evidence type="ECO:0000313" key="5">
    <source>
        <dbReference type="Proteomes" id="UP000076947"/>
    </source>
</evidence>
<protein>
    <recommendedName>
        <fullName evidence="1">peptidyl-tRNA hydrolase</fullName>
        <ecNumber evidence="1">3.1.1.29</ecNumber>
    </recommendedName>
</protein>
<dbReference type="SUPFAM" id="SSF102462">
    <property type="entry name" value="Peptidyl-tRNA hydrolase II"/>
    <property type="match status" value="1"/>
</dbReference>
<name>A0A177INT7_9CORY</name>
<dbReference type="EC" id="3.1.1.29" evidence="1"/>
<reference evidence="5" key="1">
    <citation type="submission" date="2016-02" db="EMBL/GenBank/DDBJ databases">
        <authorList>
            <person name="Kaur G."/>
            <person name="Nair G.R."/>
            <person name="Mayilraj S."/>
        </authorList>
    </citation>
    <scope>NUCLEOTIDE SEQUENCE [LARGE SCALE GENOMIC DNA]</scope>
    <source>
        <strain evidence="5">GA-15</strain>
    </source>
</reference>
<keyword evidence="5" id="KW-1185">Reference proteome</keyword>
<dbReference type="Proteomes" id="UP000076947">
    <property type="component" value="Unassembled WGS sequence"/>
</dbReference>
<evidence type="ECO:0000313" key="4">
    <source>
        <dbReference type="EMBL" id="OAH30236.1"/>
    </source>
</evidence>
<evidence type="ECO:0000256" key="2">
    <source>
        <dbReference type="ARBA" id="ARBA00022801"/>
    </source>
</evidence>
<dbReference type="InterPro" id="IPR002833">
    <property type="entry name" value="PTH2"/>
</dbReference>
<dbReference type="EMBL" id="LSTQ01000009">
    <property type="protein sequence ID" value="OAH30236.1"/>
    <property type="molecule type" value="Genomic_DNA"/>
</dbReference>
<dbReference type="AlphaFoldDB" id="A0A177INT7"/>
<dbReference type="STRING" id="1705.CA21670_10130"/>
<proteinExistence type="predicted"/>
<dbReference type="GO" id="GO:0004045">
    <property type="term" value="F:peptidyl-tRNA hydrolase activity"/>
    <property type="evidence" value="ECO:0007669"/>
    <property type="project" value="UniProtKB-EC"/>
</dbReference>
<evidence type="ECO:0000256" key="1">
    <source>
        <dbReference type="ARBA" id="ARBA00013260"/>
    </source>
</evidence>
<gene>
    <name evidence="4" type="ORF">AYJ05_11320</name>
</gene>
<organism evidence="4 5">
    <name type="scientific">Corynebacterium stationis</name>
    <dbReference type="NCBI Taxonomy" id="1705"/>
    <lineage>
        <taxon>Bacteria</taxon>
        <taxon>Bacillati</taxon>
        <taxon>Actinomycetota</taxon>
        <taxon>Actinomycetes</taxon>
        <taxon>Mycobacteriales</taxon>
        <taxon>Corynebacteriaceae</taxon>
        <taxon>Corynebacterium</taxon>
    </lineage>
</organism>
<comment type="catalytic activity">
    <reaction evidence="3">
        <text>an N-acyl-L-alpha-aminoacyl-tRNA + H2O = an N-acyl-L-amino acid + a tRNA + H(+)</text>
        <dbReference type="Rhea" id="RHEA:54448"/>
        <dbReference type="Rhea" id="RHEA-COMP:10123"/>
        <dbReference type="Rhea" id="RHEA-COMP:13883"/>
        <dbReference type="ChEBI" id="CHEBI:15377"/>
        <dbReference type="ChEBI" id="CHEBI:15378"/>
        <dbReference type="ChEBI" id="CHEBI:59874"/>
        <dbReference type="ChEBI" id="CHEBI:78442"/>
        <dbReference type="ChEBI" id="CHEBI:138191"/>
        <dbReference type="EC" id="3.1.1.29"/>
    </reaction>
</comment>
<accession>A0A177INT7</accession>
<keyword evidence="2" id="KW-0378">Hydrolase</keyword>